<protein>
    <submittedName>
        <fullName evidence="2">Uncharacterized protein</fullName>
    </submittedName>
</protein>
<feature type="compositionally biased region" description="Polar residues" evidence="1">
    <location>
        <begin position="1"/>
        <end position="21"/>
    </location>
</feature>
<dbReference type="AlphaFoldDB" id="A0A5A9PMM1"/>
<name>A0A5A9PMM1_9TELE</name>
<dbReference type="EMBL" id="SOYY01000004">
    <property type="protein sequence ID" value="KAA0722239.1"/>
    <property type="molecule type" value="Genomic_DNA"/>
</dbReference>
<reference evidence="2 3" key="1">
    <citation type="journal article" date="2019" name="Mol. Ecol. Resour.">
        <title>Chromosome-level genome assembly of Triplophysa tibetana, a fish adapted to the harsh high-altitude environment of the Tibetan Plateau.</title>
        <authorList>
            <person name="Yang X."/>
            <person name="Liu H."/>
            <person name="Ma Z."/>
            <person name="Zou Y."/>
            <person name="Zou M."/>
            <person name="Mao Y."/>
            <person name="Li X."/>
            <person name="Wang H."/>
            <person name="Chen T."/>
            <person name="Wang W."/>
            <person name="Yang R."/>
        </authorList>
    </citation>
    <scope>NUCLEOTIDE SEQUENCE [LARGE SCALE GENOMIC DNA]</scope>
    <source>
        <strain evidence="2">TTIB1903HZAU</strain>
        <tissue evidence="2">Muscle</tissue>
    </source>
</reference>
<proteinExistence type="predicted"/>
<feature type="compositionally biased region" description="Polar residues" evidence="1">
    <location>
        <begin position="29"/>
        <end position="44"/>
    </location>
</feature>
<dbReference type="Proteomes" id="UP000324632">
    <property type="component" value="Chromosome 4"/>
</dbReference>
<evidence type="ECO:0000256" key="1">
    <source>
        <dbReference type="SAM" id="MobiDB-lite"/>
    </source>
</evidence>
<feature type="region of interest" description="Disordered" evidence="1">
    <location>
        <begin position="1"/>
        <end position="44"/>
    </location>
</feature>
<accession>A0A5A9PMM1</accession>
<sequence>MKSLTHTPLPSSGSKAPSGSNAPFVKHNSAMNSLSQHPATSSRAIRSGRTCAGDLGKLHSPCRLCDGSFCKNKD</sequence>
<evidence type="ECO:0000313" key="3">
    <source>
        <dbReference type="Proteomes" id="UP000324632"/>
    </source>
</evidence>
<evidence type="ECO:0000313" key="2">
    <source>
        <dbReference type="EMBL" id="KAA0722239.1"/>
    </source>
</evidence>
<keyword evidence="3" id="KW-1185">Reference proteome</keyword>
<organism evidence="2 3">
    <name type="scientific">Triplophysa tibetana</name>
    <dbReference type="NCBI Taxonomy" id="1572043"/>
    <lineage>
        <taxon>Eukaryota</taxon>
        <taxon>Metazoa</taxon>
        <taxon>Chordata</taxon>
        <taxon>Craniata</taxon>
        <taxon>Vertebrata</taxon>
        <taxon>Euteleostomi</taxon>
        <taxon>Actinopterygii</taxon>
        <taxon>Neopterygii</taxon>
        <taxon>Teleostei</taxon>
        <taxon>Ostariophysi</taxon>
        <taxon>Cypriniformes</taxon>
        <taxon>Nemacheilidae</taxon>
        <taxon>Triplophysa</taxon>
    </lineage>
</organism>
<comment type="caution">
    <text evidence="2">The sequence shown here is derived from an EMBL/GenBank/DDBJ whole genome shotgun (WGS) entry which is preliminary data.</text>
</comment>
<gene>
    <name evidence="2" type="ORF">E1301_Tti014495</name>
</gene>